<reference evidence="2" key="1">
    <citation type="submission" date="2023-06" db="EMBL/GenBank/DDBJ databases">
        <title>Genome-scale phylogeny and comparative genomics of the fungal order Sordariales.</title>
        <authorList>
            <consortium name="Lawrence Berkeley National Laboratory"/>
            <person name="Hensen N."/>
            <person name="Bonometti L."/>
            <person name="Westerberg I."/>
            <person name="Brannstrom I.O."/>
            <person name="Guillou S."/>
            <person name="Cros-Aarteil S."/>
            <person name="Calhoun S."/>
            <person name="Haridas S."/>
            <person name="Kuo A."/>
            <person name="Mondo S."/>
            <person name="Pangilinan J."/>
            <person name="Riley R."/>
            <person name="Labutti K."/>
            <person name="Andreopoulos B."/>
            <person name="Lipzen A."/>
            <person name="Chen C."/>
            <person name="Yanf M."/>
            <person name="Daum C."/>
            <person name="Ng V."/>
            <person name="Clum A."/>
            <person name="Steindorff A."/>
            <person name="Ohm R."/>
            <person name="Martin F."/>
            <person name="Silar P."/>
            <person name="Natvig D."/>
            <person name="Lalanne C."/>
            <person name="Gautier V."/>
            <person name="Ament-Velasquez S.L."/>
            <person name="Kruys A."/>
            <person name="Hutchinson M.I."/>
            <person name="Powell A.J."/>
            <person name="Barry K."/>
            <person name="Miller A.N."/>
            <person name="Grigoriev I.V."/>
            <person name="Debuchy R."/>
            <person name="Gladieux P."/>
            <person name="Thoren M.H."/>
            <person name="Johannesson H."/>
        </authorList>
    </citation>
    <scope>NUCLEOTIDE SEQUENCE</scope>
    <source>
        <strain evidence="2">CBS 606.72</strain>
    </source>
</reference>
<proteinExistence type="predicted"/>
<protein>
    <submittedName>
        <fullName evidence="2">Uncharacterized protein</fullName>
    </submittedName>
</protein>
<gene>
    <name evidence="2" type="ORF">B0T14DRAFT_559155</name>
</gene>
<keyword evidence="3" id="KW-1185">Reference proteome</keyword>
<dbReference type="Proteomes" id="UP001175000">
    <property type="component" value="Unassembled WGS sequence"/>
</dbReference>
<dbReference type="AlphaFoldDB" id="A0AA39XCV1"/>
<evidence type="ECO:0000313" key="3">
    <source>
        <dbReference type="Proteomes" id="UP001175000"/>
    </source>
</evidence>
<accession>A0AA39XCV1</accession>
<dbReference type="EMBL" id="JAULSU010000001">
    <property type="protein sequence ID" value="KAK0631345.1"/>
    <property type="molecule type" value="Genomic_DNA"/>
</dbReference>
<evidence type="ECO:0000313" key="2">
    <source>
        <dbReference type="EMBL" id="KAK0631345.1"/>
    </source>
</evidence>
<feature type="region of interest" description="Disordered" evidence="1">
    <location>
        <begin position="12"/>
        <end position="49"/>
    </location>
</feature>
<organism evidence="2 3">
    <name type="scientific">Immersiella caudata</name>
    <dbReference type="NCBI Taxonomy" id="314043"/>
    <lineage>
        <taxon>Eukaryota</taxon>
        <taxon>Fungi</taxon>
        <taxon>Dikarya</taxon>
        <taxon>Ascomycota</taxon>
        <taxon>Pezizomycotina</taxon>
        <taxon>Sordariomycetes</taxon>
        <taxon>Sordariomycetidae</taxon>
        <taxon>Sordariales</taxon>
        <taxon>Lasiosphaeriaceae</taxon>
        <taxon>Immersiella</taxon>
    </lineage>
</organism>
<name>A0AA39XCV1_9PEZI</name>
<sequence>MSAGGLLALLAEKRSEEGQPDSIKVHKPFAFEQHPRYPPSPDPPRPLLQRITRTSTSDAAPKASFIECPLFPANRPLGFPHLIDTRTFTEDTDLRSFRFVDVVATIFYKYNTVFCELFFEEAYQDIVFYLTDLRVHNEPPLPTWTVAKAVDNIKVEFVPGAYQFLGYSAEVKRGDCWDPVEITDIGDVDYVSLRDDEMELYGSYIGKRMLCPQPFIRTPYFAYKICVNGQRVHPDWPKEDLGANHRARAVGLVRQNQDANLGLVRQVVVSRTNHPKVVDGPKNREDWGHPWYSLN</sequence>
<comment type="caution">
    <text evidence="2">The sequence shown here is derived from an EMBL/GenBank/DDBJ whole genome shotgun (WGS) entry which is preliminary data.</text>
</comment>
<evidence type="ECO:0000256" key="1">
    <source>
        <dbReference type="SAM" id="MobiDB-lite"/>
    </source>
</evidence>
<feature type="compositionally biased region" description="Pro residues" evidence="1">
    <location>
        <begin position="36"/>
        <end position="46"/>
    </location>
</feature>